<dbReference type="Pfam" id="PF00563">
    <property type="entry name" value="EAL"/>
    <property type="match status" value="1"/>
</dbReference>
<evidence type="ECO:0000259" key="2">
    <source>
        <dbReference type="PROSITE" id="PS50883"/>
    </source>
</evidence>
<keyword evidence="1" id="KW-1133">Transmembrane helix</keyword>
<protein>
    <submittedName>
        <fullName evidence="5">EAL domain-containing protein</fullName>
    </submittedName>
</protein>
<feature type="domain" description="HAMP" evidence="3">
    <location>
        <begin position="206"/>
        <end position="258"/>
    </location>
</feature>
<dbReference type="GO" id="GO:0016020">
    <property type="term" value="C:membrane"/>
    <property type="evidence" value="ECO:0007669"/>
    <property type="project" value="InterPro"/>
</dbReference>
<evidence type="ECO:0000259" key="4">
    <source>
        <dbReference type="PROSITE" id="PS50887"/>
    </source>
</evidence>
<dbReference type="InterPro" id="IPR035919">
    <property type="entry name" value="EAL_sf"/>
</dbReference>
<dbReference type="EMBL" id="RQXV01000006">
    <property type="protein sequence ID" value="RRC98944.1"/>
    <property type="molecule type" value="Genomic_DNA"/>
</dbReference>
<dbReference type="Pfam" id="PF00672">
    <property type="entry name" value="HAMP"/>
    <property type="match status" value="1"/>
</dbReference>
<name>A0A3P1SPP8_9GAMM</name>
<dbReference type="InterPro" id="IPR003660">
    <property type="entry name" value="HAMP_dom"/>
</dbReference>
<dbReference type="SMART" id="SM00052">
    <property type="entry name" value="EAL"/>
    <property type="match status" value="1"/>
</dbReference>
<accession>A0A3P1SPP8</accession>
<dbReference type="PROSITE" id="PS50887">
    <property type="entry name" value="GGDEF"/>
    <property type="match status" value="1"/>
</dbReference>
<proteinExistence type="predicted"/>
<dbReference type="InterPro" id="IPR001633">
    <property type="entry name" value="EAL_dom"/>
</dbReference>
<dbReference type="InterPro" id="IPR043128">
    <property type="entry name" value="Rev_trsase/Diguanyl_cyclase"/>
</dbReference>
<evidence type="ECO:0000313" key="6">
    <source>
        <dbReference type="Proteomes" id="UP000267535"/>
    </source>
</evidence>
<feature type="domain" description="GGDEF" evidence="4">
    <location>
        <begin position="294"/>
        <end position="438"/>
    </location>
</feature>
<dbReference type="SMART" id="SM00304">
    <property type="entry name" value="HAMP"/>
    <property type="match status" value="1"/>
</dbReference>
<dbReference type="SUPFAM" id="SSF141868">
    <property type="entry name" value="EAL domain-like"/>
    <property type="match status" value="1"/>
</dbReference>
<keyword evidence="6" id="KW-1185">Reference proteome</keyword>
<dbReference type="GO" id="GO:0007165">
    <property type="term" value="P:signal transduction"/>
    <property type="evidence" value="ECO:0007669"/>
    <property type="project" value="InterPro"/>
</dbReference>
<dbReference type="PANTHER" id="PTHR44757">
    <property type="entry name" value="DIGUANYLATE CYCLASE DGCP"/>
    <property type="match status" value="1"/>
</dbReference>
<dbReference type="Gene3D" id="3.30.70.270">
    <property type="match status" value="1"/>
</dbReference>
<dbReference type="OrthoDB" id="8416215at2"/>
<dbReference type="Gene3D" id="6.10.340.10">
    <property type="match status" value="1"/>
</dbReference>
<gene>
    <name evidence="5" type="ORF">EHS89_12260</name>
</gene>
<evidence type="ECO:0000313" key="5">
    <source>
        <dbReference type="EMBL" id="RRC98944.1"/>
    </source>
</evidence>
<keyword evidence="1" id="KW-0812">Transmembrane</keyword>
<dbReference type="AlphaFoldDB" id="A0A3P1SPP8"/>
<dbReference type="PROSITE" id="PS50883">
    <property type="entry name" value="EAL"/>
    <property type="match status" value="1"/>
</dbReference>
<dbReference type="InterPro" id="IPR052155">
    <property type="entry name" value="Biofilm_reg_signaling"/>
</dbReference>
<reference evidence="5 6" key="1">
    <citation type="submission" date="2018-11" db="EMBL/GenBank/DDBJ databases">
        <title>The draft genome sequence of Amphritea balenae JAMM 1525T.</title>
        <authorList>
            <person name="Fang Z."/>
            <person name="Zhang Y."/>
            <person name="Han X."/>
        </authorList>
    </citation>
    <scope>NUCLEOTIDE SEQUENCE [LARGE SCALE GENOMIC DNA]</scope>
    <source>
        <strain evidence="5 6">JAMM 1525</strain>
    </source>
</reference>
<comment type="caution">
    <text evidence="5">The sequence shown here is derived from an EMBL/GenBank/DDBJ whole genome shotgun (WGS) entry which is preliminary data.</text>
</comment>
<sequence length="707" mass="79967">MSRSLSFRFGYIMALVAAAMAAILLLATLFFTNDFYASSIANAEHQLRQTVNTQLAKDTEILANTLAVQLAPSVANKDISGIQHGLQTLSGQQGLSYLNIYDQQGNILYALKPSGNPEHRHNLPNVRITQQDNKILANVPVLFNEKKVGAISYAISLSGVEKDIRQNSAILTQKADDIMTRMLMGLIGGFFALLLLMLPISQILAKRLLKPLDELTDRTRSFKVDGDPISFRLNRSDEIGELSNALQDMQEHLYDSHEQMALMAYRDPLTSLPNRRGLYQELRKLTLWCKENEKKVALLFIDLDHFKQINDSSSHEYGDLILKEIAQRLLKTVRLQMKDKHLPFPEDLLLSRMGGDEFVAILPDIEWLEDATDFSQNIIEALRQPFVINDKYFTLSCSIGITLYPDDASSAENMLKHADIAMYEAKRSGRNRARFFLPEMHHQVQERVTIQQGIGAAITENQLFLEYQPIFDLNTRTMIGAEALLRWKHPEKGKLEPDTFIPIVEESDQIGNLTRWIIQQVCDDLHSQPVLSKALKLTINISSVILNQPELAQQLNNTLRHIRRPHQQICLEITETSLMKNLDNTLPLLKQWKEAGYSIWIDDFGTGYSSLSYLARLPIDGVKIDRSFINDFENSKPVIEAILALAETMQLLVVSEGIEEPTQQQALTEMGCTFGQGYLLSGPVDFSRLNEIFTHAENSKSPSNNKI</sequence>
<dbReference type="PROSITE" id="PS50885">
    <property type="entry name" value="HAMP"/>
    <property type="match status" value="1"/>
</dbReference>
<dbReference type="Gene3D" id="3.20.20.450">
    <property type="entry name" value="EAL domain"/>
    <property type="match status" value="1"/>
</dbReference>
<dbReference type="Proteomes" id="UP000267535">
    <property type="component" value="Unassembled WGS sequence"/>
</dbReference>
<dbReference type="NCBIfam" id="TIGR00254">
    <property type="entry name" value="GGDEF"/>
    <property type="match status" value="1"/>
</dbReference>
<feature type="transmembrane region" description="Helical" evidence="1">
    <location>
        <begin position="182"/>
        <end position="200"/>
    </location>
</feature>
<dbReference type="CDD" id="cd01949">
    <property type="entry name" value="GGDEF"/>
    <property type="match status" value="1"/>
</dbReference>
<dbReference type="CDD" id="cd06225">
    <property type="entry name" value="HAMP"/>
    <property type="match status" value="1"/>
</dbReference>
<dbReference type="CDD" id="cd01948">
    <property type="entry name" value="EAL"/>
    <property type="match status" value="1"/>
</dbReference>
<organism evidence="5 6">
    <name type="scientific">Amphritea balenae</name>
    <dbReference type="NCBI Taxonomy" id="452629"/>
    <lineage>
        <taxon>Bacteria</taxon>
        <taxon>Pseudomonadati</taxon>
        <taxon>Pseudomonadota</taxon>
        <taxon>Gammaproteobacteria</taxon>
        <taxon>Oceanospirillales</taxon>
        <taxon>Oceanospirillaceae</taxon>
        <taxon>Amphritea</taxon>
    </lineage>
</organism>
<dbReference type="RefSeq" id="WP_124926443.1">
    <property type="nucleotide sequence ID" value="NZ_BMOH01000002.1"/>
</dbReference>
<dbReference type="InterPro" id="IPR029787">
    <property type="entry name" value="Nucleotide_cyclase"/>
</dbReference>
<dbReference type="SUPFAM" id="SSF55073">
    <property type="entry name" value="Nucleotide cyclase"/>
    <property type="match status" value="1"/>
</dbReference>
<dbReference type="SMART" id="SM00267">
    <property type="entry name" value="GGDEF"/>
    <property type="match status" value="1"/>
</dbReference>
<evidence type="ECO:0000259" key="3">
    <source>
        <dbReference type="PROSITE" id="PS50885"/>
    </source>
</evidence>
<dbReference type="PANTHER" id="PTHR44757:SF2">
    <property type="entry name" value="BIOFILM ARCHITECTURE MAINTENANCE PROTEIN MBAA"/>
    <property type="match status" value="1"/>
</dbReference>
<feature type="domain" description="EAL" evidence="2">
    <location>
        <begin position="447"/>
        <end position="697"/>
    </location>
</feature>
<evidence type="ECO:0000256" key="1">
    <source>
        <dbReference type="SAM" id="Phobius"/>
    </source>
</evidence>
<keyword evidence="1" id="KW-0472">Membrane</keyword>
<dbReference type="Pfam" id="PF00990">
    <property type="entry name" value="GGDEF"/>
    <property type="match status" value="1"/>
</dbReference>
<dbReference type="InterPro" id="IPR000160">
    <property type="entry name" value="GGDEF_dom"/>
</dbReference>